<dbReference type="InterPro" id="IPR007788">
    <property type="entry name" value="QCT"/>
</dbReference>
<protein>
    <submittedName>
        <fullName evidence="2">Glutaminyl-peptide cyclotransferase</fullName>
    </submittedName>
</protein>
<proteinExistence type="predicted"/>
<dbReference type="EMBL" id="VDHJ01000001">
    <property type="protein sequence ID" value="TNM00387.1"/>
    <property type="molecule type" value="Genomic_DNA"/>
</dbReference>
<evidence type="ECO:0000256" key="1">
    <source>
        <dbReference type="SAM" id="SignalP"/>
    </source>
</evidence>
<keyword evidence="2" id="KW-0808">Transferase</keyword>
<dbReference type="OrthoDB" id="9783700at2"/>
<dbReference type="PROSITE" id="PS51257">
    <property type="entry name" value="PROKAR_LIPOPROTEIN"/>
    <property type="match status" value="1"/>
</dbReference>
<comment type="caution">
    <text evidence="2">The sequence shown here is derived from an EMBL/GenBank/DDBJ whole genome shotgun (WGS) entry which is preliminary data.</text>
</comment>
<reference evidence="2 3" key="1">
    <citation type="submission" date="2019-06" db="EMBL/GenBank/DDBJ databases">
        <authorList>
            <person name="Li J."/>
        </authorList>
    </citation>
    <scope>NUCLEOTIDE SEQUENCE [LARGE SCALE GENOMIC DNA]</scope>
    <source>
        <strain evidence="2 3">LMG 28165</strain>
    </source>
</reference>
<organism evidence="2 3">
    <name type="scientific">Corynebacterium tapiri</name>
    <dbReference type="NCBI Taxonomy" id="1448266"/>
    <lineage>
        <taxon>Bacteria</taxon>
        <taxon>Bacillati</taxon>
        <taxon>Actinomycetota</taxon>
        <taxon>Actinomycetes</taxon>
        <taxon>Mycobacteriales</taxon>
        <taxon>Corynebacteriaceae</taxon>
        <taxon>Corynebacterium</taxon>
    </lineage>
</organism>
<dbReference type="Pfam" id="PF05096">
    <property type="entry name" value="Glu_cyclase_2"/>
    <property type="match status" value="1"/>
</dbReference>
<dbReference type="InterPro" id="IPR011044">
    <property type="entry name" value="Quino_amine_DH_bsu"/>
</dbReference>
<feature type="signal peptide" evidence="1">
    <location>
        <begin position="1"/>
        <end position="28"/>
    </location>
</feature>
<dbReference type="AlphaFoldDB" id="A0A5C4U889"/>
<gene>
    <name evidence="2" type="ORF">FHE74_00070</name>
</gene>
<evidence type="ECO:0000313" key="3">
    <source>
        <dbReference type="Proteomes" id="UP000312032"/>
    </source>
</evidence>
<name>A0A5C4U889_9CORY</name>
<keyword evidence="1" id="KW-0732">Signal</keyword>
<dbReference type="PANTHER" id="PTHR31270">
    <property type="entry name" value="GLUTAMINYL-PEPTIDE CYCLOTRANSFERASE"/>
    <property type="match status" value="1"/>
</dbReference>
<dbReference type="GO" id="GO:0016603">
    <property type="term" value="F:glutaminyl-peptide cyclotransferase activity"/>
    <property type="evidence" value="ECO:0007669"/>
    <property type="project" value="InterPro"/>
</dbReference>
<sequence>MAPSARPIPLLICALSVVLASGCTVPSADPSPDSAQPHVEKLRADIVRTHSFDPALFTQGLEVEPEGTLLVSTGMWGESGIFRRTIEGYTLDSEALPNTVFGEGATRFEDTIWQITWKSGTAIKRDAHTLQEQSRTTYEGEGWGLCSFDDQLVMSNGTAQLRLLDPHTFAERSRLTVTLNGEPVTQLNELECVDDSVYANVFQSTDIMRIDALSGQVTGVIDASSVPNSGPAGDPNAVLNGIAHVPGSDTFCLTGKRWSEMSEVRFRPSE</sequence>
<keyword evidence="3" id="KW-1185">Reference proteome</keyword>
<evidence type="ECO:0000313" key="2">
    <source>
        <dbReference type="EMBL" id="TNM00387.1"/>
    </source>
</evidence>
<dbReference type="Proteomes" id="UP000312032">
    <property type="component" value="Unassembled WGS sequence"/>
</dbReference>
<feature type="chain" id="PRO_5022969846" evidence="1">
    <location>
        <begin position="29"/>
        <end position="270"/>
    </location>
</feature>
<dbReference type="PANTHER" id="PTHR31270:SF1">
    <property type="entry name" value="GLUTAMINYL-PEPTIDE CYCLOTRANSFERASE"/>
    <property type="match status" value="1"/>
</dbReference>
<accession>A0A5C4U889</accession>
<dbReference type="SUPFAM" id="SSF50969">
    <property type="entry name" value="YVTN repeat-like/Quinoprotein amine dehydrogenase"/>
    <property type="match status" value="1"/>
</dbReference>